<dbReference type="WBParaSite" id="mrna-Wban_06325">
    <property type="protein sequence ID" value="mrna-Wban_06325"/>
    <property type="gene ID" value="Wban_06325"/>
</dbReference>
<protein>
    <submittedName>
        <fullName evidence="3">Uncharacterized protein</fullName>
    </submittedName>
</protein>
<feature type="compositionally biased region" description="Basic and acidic residues" evidence="1">
    <location>
        <begin position="1"/>
        <end position="24"/>
    </location>
</feature>
<reference evidence="2" key="1">
    <citation type="submission" date="2015-03" db="EMBL/GenBank/DDBJ databases">
        <title>Wuchereria bancrofti Genome Sequencing Papua New Guinea Strain.</title>
        <authorList>
            <person name="Small S.T."/>
            <person name="Serre D."/>
            <person name="Zimmerman P.A."/>
        </authorList>
    </citation>
    <scope>NUCLEOTIDE SEQUENCE [LARGE SCALE GENOMIC DNA]</scope>
    <source>
        <strain evidence="2">pt0022</strain>
    </source>
</reference>
<reference evidence="2" key="2">
    <citation type="journal article" date="2016" name="Mol. Ecol.">
        <title>Population genomics of the filarial nematode parasite Wuchereria bancrofti from mosquitoes.</title>
        <authorList>
            <person name="Small S.T."/>
            <person name="Reimer L.J."/>
            <person name="Tisch D.J."/>
            <person name="King C.L."/>
            <person name="Christensen B.M."/>
            <person name="Siba P.M."/>
            <person name="Kazura J.W."/>
            <person name="Serre D."/>
            <person name="Zimmerman P.A."/>
        </authorList>
    </citation>
    <scope>NUCLEOTIDE SEQUENCE</scope>
    <source>
        <strain evidence="2">pt0022</strain>
    </source>
</reference>
<organism evidence="2 3">
    <name type="scientific">Wuchereria bancrofti</name>
    <dbReference type="NCBI Taxonomy" id="6293"/>
    <lineage>
        <taxon>Eukaryota</taxon>
        <taxon>Metazoa</taxon>
        <taxon>Ecdysozoa</taxon>
        <taxon>Nematoda</taxon>
        <taxon>Chromadorea</taxon>
        <taxon>Rhabditida</taxon>
        <taxon>Spirurina</taxon>
        <taxon>Spiruromorpha</taxon>
        <taxon>Filarioidea</taxon>
        <taxon>Onchocercidae</taxon>
        <taxon>Wuchereria</taxon>
    </lineage>
</organism>
<reference evidence="3" key="3">
    <citation type="submission" date="2024-02" db="UniProtKB">
        <authorList>
            <consortium name="WormBaseParasite"/>
        </authorList>
    </citation>
    <scope>IDENTIFICATION</scope>
    <source>
        <strain evidence="3">pt0022</strain>
    </source>
</reference>
<evidence type="ECO:0000256" key="1">
    <source>
        <dbReference type="SAM" id="MobiDB-lite"/>
    </source>
</evidence>
<name>A0AAF5RVW6_WUCBA</name>
<evidence type="ECO:0000313" key="3">
    <source>
        <dbReference type="WBParaSite" id="mrna-Wban_06325"/>
    </source>
</evidence>
<dbReference type="Proteomes" id="UP000093561">
    <property type="component" value="Unassembled WGS sequence"/>
</dbReference>
<accession>A0AAF5RVW6</accession>
<proteinExistence type="predicted"/>
<feature type="region of interest" description="Disordered" evidence="1">
    <location>
        <begin position="86"/>
        <end position="109"/>
    </location>
</feature>
<feature type="region of interest" description="Disordered" evidence="1">
    <location>
        <begin position="1"/>
        <end position="26"/>
    </location>
</feature>
<sequence length="109" mass="13248">MCYENEKKLNERKQQMQREQMIQKKERRNLLKQKRKLKFKLRKTLQQLLELDDKCDEHVPPIPDKDTKTEELKLRLSLANLILEEEGQTLYETTEQTAEDEDEQEKEES</sequence>
<evidence type="ECO:0000313" key="2">
    <source>
        <dbReference type="Proteomes" id="UP000093561"/>
    </source>
</evidence>
<dbReference type="AlphaFoldDB" id="A0AAF5RVW6"/>
<feature type="compositionally biased region" description="Acidic residues" evidence="1">
    <location>
        <begin position="97"/>
        <end position="109"/>
    </location>
</feature>